<dbReference type="Proteomes" id="UP000689195">
    <property type="component" value="Unassembled WGS sequence"/>
</dbReference>
<dbReference type="EMBL" id="CAJJDO010000062">
    <property type="protein sequence ID" value="CAD8175079.1"/>
    <property type="molecule type" value="Genomic_DNA"/>
</dbReference>
<gene>
    <name evidence="1" type="ORF">PPENT_87.1.T0620162</name>
</gene>
<evidence type="ECO:0000313" key="1">
    <source>
        <dbReference type="EMBL" id="CAD8175079.1"/>
    </source>
</evidence>
<proteinExistence type="predicted"/>
<protein>
    <submittedName>
        <fullName evidence="1">Uncharacterized protein</fullName>
    </submittedName>
</protein>
<organism evidence="1 2">
    <name type="scientific">Paramecium pentaurelia</name>
    <dbReference type="NCBI Taxonomy" id="43138"/>
    <lineage>
        <taxon>Eukaryota</taxon>
        <taxon>Sar</taxon>
        <taxon>Alveolata</taxon>
        <taxon>Ciliophora</taxon>
        <taxon>Intramacronucleata</taxon>
        <taxon>Oligohymenophorea</taxon>
        <taxon>Peniculida</taxon>
        <taxon>Parameciidae</taxon>
        <taxon>Paramecium</taxon>
    </lineage>
</organism>
<sequence length="37" mass="4535">MRSLIIKNNIYEDFQKNIIKSNVEKQIKKMDRQLILE</sequence>
<accession>A0A8S1VH55</accession>
<evidence type="ECO:0000313" key="2">
    <source>
        <dbReference type="Proteomes" id="UP000689195"/>
    </source>
</evidence>
<comment type="caution">
    <text evidence="1">The sequence shown here is derived from an EMBL/GenBank/DDBJ whole genome shotgun (WGS) entry which is preliminary data.</text>
</comment>
<name>A0A8S1VH55_9CILI</name>
<keyword evidence="2" id="KW-1185">Reference proteome</keyword>
<dbReference type="AlphaFoldDB" id="A0A8S1VH55"/>
<reference evidence="1" key="1">
    <citation type="submission" date="2021-01" db="EMBL/GenBank/DDBJ databases">
        <authorList>
            <consortium name="Genoscope - CEA"/>
            <person name="William W."/>
        </authorList>
    </citation>
    <scope>NUCLEOTIDE SEQUENCE</scope>
</reference>